<dbReference type="Pfam" id="PF16095">
    <property type="entry name" value="COR-A"/>
    <property type="match status" value="1"/>
</dbReference>
<dbReference type="InterPro" id="IPR036388">
    <property type="entry name" value="WH-like_DNA-bd_sf"/>
</dbReference>
<dbReference type="Proteomes" id="UP000275408">
    <property type="component" value="Unassembled WGS sequence"/>
</dbReference>
<dbReference type="PANTHER" id="PTHR12526">
    <property type="entry name" value="GLYCOSYLTRANSFERASE"/>
    <property type="match status" value="1"/>
</dbReference>
<evidence type="ECO:0000256" key="1">
    <source>
        <dbReference type="ARBA" id="ARBA00022737"/>
    </source>
</evidence>
<dbReference type="Gene3D" id="3.40.50.300">
    <property type="entry name" value="P-loop containing nucleotide triphosphate hydrolases"/>
    <property type="match status" value="1"/>
</dbReference>
<reference evidence="3 4" key="1">
    <citation type="journal article" date="2018" name="Sci. Rep.">
        <title>Comparative analysis of the Pocillopora damicornis genome highlights role of immune system in coral evolution.</title>
        <authorList>
            <person name="Cunning R."/>
            <person name="Bay R.A."/>
            <person name="Gillette P."/>
            <person name="Baker A.C."/>
            <person name="Traylor-Knowles N."/>
        </authorList>
    </citation>
    <scope>NUCLEOTIDE SEQUENCE [LARGE SCALE GENOMIC DNA]</scope>
    <source>
        <strain evidence="3">RSMAS</strain>
        <tissue evidence="3">Whole animal</tissue>
    </source>
</reference>
<dbReference type="EMBL" id="RCHS01000537">
    <property type="protein sequence ID" value="RMX58273.1"/>
    <property type="molecule type" value="Genomic_DNA"/>
</dbReference>
<dbReference type="OrthoDB" id="5964455at2759"/>
<dbReference type="AlphaFoldDB" id="A0A3M6UX35"/>
<proteinExistence type="predicted"/>
<evidence type="ECO:0000313" key="3">
    <source>
        <dbReference type="EMBL" id="RMX58273.1"/>
    </source>
</evidence>
<evidence type="ECO:0000313" key="4">
    <source>
        <dbReference type="Proteomes" id="UP000275408"/>
    </source>
</evidence>
<dbReference type="InterPro" id="IPR032171">
    <property type="entry name" value="COR-A"/>
</dbReference>
<evidence type="ECO:0000259" key="2">
    <source>
        <dbReference type="Pfam" id="PF16095"/>
    </source>
</evidence>
<protein>
    <recommendedName>
        <fullName evidence="2">COR domain-containing protein</fullName>
    </recommendedName>
</protein>
<dbReference type="Pfam" id="PF20706">
    <property type="entry name" value="GT4-conflict"/>
    <property type="match status" value="1"/>
</dbReference>
<sequence length="712" mass="80678">MSSEAIYLLMVDLSKNLFATAQCRVKENGREEVTIPAPDCNDTNFDHIMRWLDLVHSLRRSRQMPPVILVGTHVDLVDNPEQKLHDLKSTLCHNSRVLSDHIAIALNVDNTRAGIISPQREDTGITKLREKVIKTADKLQQAKRKVPLKWLQVENRVYDMAKKGTKYTKREHLRLKIVDEIGPLEKEDDYEHLFNFLHDRGTILYHVQAEDPNGLIVLDLRWLTKVLCKIVSVKTHEDEELSLFSLSQDLKEKGILHGELLDHALSAQKLSHIRESLLFTMEKFNLLCKFNDKDGKPAFLVPCMLTTTPEEDLIPTEDEGYAPAYITFDTDYVPAGLFCRILVLLGKWAASKTSCDSQQFFSNAARFIIGDRTCLGLVCHKIAIKVHIWSMDSSNPVNSNPTLCEEAFRSLKETLTFLKKECYWMRAVSWKFSGKCNLCLRKIDPKTKNCFRHCKRGCDSDDCGHYVAINSRPFCCVNAKVVDQRLQRTWIQVSAKIPLHKVPFQNCEALDSKRSRSINSHSFPSSSHCRGSDCALNVTLLAVEWGSSKGGFSTINRNLAINFAKHKRLKKHDDIIQLTPGIFSEFSDVKRVSHKRSKFSVLIYGLIDPEDFSLKGYDLAAKAMAELKNDNYRLLVVGAPEEKLEQIANTFENCGISRAKLAVRSIVKDREKLVKLFCEADLLLMPSRTEAFGLTALEALSAGLPVLVSENS</sequence>
<dbReference type="InterPro" id="IPR027417">
    <property type="entry name" value="P-loop_NTPase"/>
</dbReference>
<organism evidence="3 4">
    <name type="scientific">Pocillopora damicornis</name>
    <name type="common">Cauliflower coral</name>
    <name type="synonym">Millepora damicornis</name>
    <dbReference type="NCBI Taxonomy" id="46731"/>
    <lineage>
        <taxon>Eukaryota</taxon>
        <taxon>Metazoa</taxon>
        <taxon>Cnidaria</taxon>
        <taxon>Anthozoa</taxon>
        <taxon>Hexacorallia</taxon>
        <taxon>Scleractinia</taxon>
        <taxon>Astrocoeniina</taxon>
        <taxon>Pocilloporidae</taxon>
        <taxon>Pocillopora</taxon>
    </lineage>
</organism>
<dbReference type="CDD" id="cd03801">
    <property type="entry name" value="GT4_PimA-like"/>
    <property type="match status" value="1"/>
</dbReference>
<keyword evidence="1" id="KW-0677">Repeat</keyword>
<keyword evidence="4" id="KW-1185">Reference proteome</keyword>
<dbReference type="SUPFAM" id="SSF53756">
    <property type="entry name" value="UDP-Glycosyltransferase/glycogen phosphorylase"/>
    <property type="match status" value="1"/>
</dbReference>
<name>A0A3M6UX35_POCDA</name>
<feature type="non-terminal residue" evidence="3">
    <location>
        <position position="712"/>
    </location>
</feature>
<feature type="domain" description="COR" evidence="2">
    <location>
        <begin position="147"/>
        <end position="305"/>
    </location>
</feature>
<accession>A0A3M6UX35</accession>
<gene>
    <name evidence="3" type="ORF">pdam_00000002</name>
</gene>
<dbReference type="Gene3D" id="3.40.50.2000">
    <property type="entry name" value="Glycogen Phosphorylase B"/>
    <property type="match status" value="1"/>
</dbReference>
<comment type="caution">
    <text evidence="3">The sequence shown here is derived from an EMBL/GenBank/DDBJ whole genome shotgun (WGS) entry which is preliminary data.</text>
</comment>
<dbReference type="Gene3D" id="1.10.10.10">
    <property type="entry name" value="Winged helix-like DNA-binding domain superfamily/Winged helix DNA-binding domain"/>
    <property type="match status" value="1"/>
</dbReference>